<feature type="domain" description="RING-type" evidence="5">
    <location>
        <begin position="319"/>
        <end position="373"/>
    </location>
</feature>
<keyword evidence="7" id="KW-1185">Reference proteome</keyword>
<dbReference type="InterPro" id="IPR017907">
    <property type="entry name" value="Znf_RING_CS"/>
</dbReference>
<dbReference type="PROSITE" id="PS00518">
    <property type="entry name" value="ZF_RING_1"/>
    <property type="match status" value="1"/>
</dbReference>
<dbReference type="Proteomes" id="UP001217754">
    <property type="component" value="Chromosome 1"/>
</dbReference>
<dbReference type="RefSeq" id="XP_060120906.1">
    <property type="nucleotide sequence ID" value="XM_060264923.1"/>
</dbReference>
<dbReference type="EMBL" id="CP119958">
    <property type="protein sequence ID" value="WFD38009.1"/>
    <property type="molecule type" value="Genomic_DNA"/>
</dbReference>
<dbReference type="SUPFAM" id="SSF57850">
    <property type="entry name" value="RING/U-box"/>
    <property type="match status" value="1"/>
</dbReference>
<evidence type="ECO:0000256" key="2">
    <source>
        <dbReference type="ARBA" id="ARBA00022771"/>
    </source>
</evidence>
<evidence type="ECO:0000313" key="7">
    <source>
        <dbReference type="Proteomes" id="UP001217754"/>
    </source>
</evidence>
<dbReference type="AlphaFoldDB" id="A0AAF0J9W1"/>
<evidence type="ECO:0000256" key="4">
    <source>
        <dbReference type="SAM" id="MobiDB-lite"/>
    </source>
</evidence>
<accession>A0AAF0J9W1</accession>
<evidence type="ECO:0000313" key="6">
    <source>
        <dbReference type="EMBL" id="WFD38009.1"/>
    </source>
</evidence>
<dbReference type="GO" id="GO:0005737">
    <property type="term" value="C:cytoplasm"/>
    <property type="evidence" value="ECO:0007669"/>
    <property type="project" value="TreeGrafter"/>
</dbReference>
<protein>
    <recommendedName>
        <fullName evidence="5">RING-type domain-containing protein</fullName>
    </recommendedName>
</protein>
<evidence type="ECO:0000259" key="5">
    <source>
        <dbReference type="SMART" id="SM00184"/>
    </source>
</evidence>
<dbReference type="InterPro" id="IPR045194">
    <property type="entry name" value="MGRN1/RNF157-like"/>
</dbReference>
<dbReference type="Pfam" id="PF13920">
    <property type="entry name" value="zf-C3HC4_3"/>
    <property type="match status" value="1"/>
</dbReference>
<dbReference type="SMART" id="SM00184">
    <property type="entry name" value="RING"/>
    <property type="match status" value="1"/>
</dbReference>
<keyword evidence="3" id="KW-0862">Zinc</keyword>
<keyword evidence="1" id="KW-0479">Metal-binding</keyword>
<organism evidence="6 7">
    <name type="scientific">Malassezia japonica</name>
    <dbReference type="NCBI Taxonomy" id="223818"/>
    <lineage>
        <taxon>Eukaryota</taxon>
        <taxon>Fungi</taxon>
        <taxon>Dikarya</taxon>
        <taxon>Basidiomycota</taxon>
        <taxon>Ustilaginomycotina</taxon>
        <taxon>Malasseziomycetes</taxon>
        <taxon>Malasseziales</taxon>
        <taxon>Malasseziaceae</taxon>
        <taxon>Malassezia</taxon>
    </lineage>
</organism>
<dbReference type="InterPro" id="IPR013083">
    <property type="entry name" value="Znf_RING/FYVE/PHD"/>
</dbReference>
<dbReference type="PANTHER" id="PTHR22996">
    <property type="entry name" value="MAHOGUNIN"/>
    <property type="match status" value="1"/>
</dbReference>
<reference evidence="6" key="1">
    <citation type="submission" date="2023-03" db="EMBL/GenBank/DDBJ databases">
        <title>Mating type loci evolution in Malassezia.</title>
        <authorList>
            <person name="Coelho M.A."/>
        </authorList>
    </citation>
    <scope>NUCLEOTIDE SEQUENCE</scope>
    <source>
        <strain evidence="6">CBS 9431</strain>
    </source>
</reference>
<dbReference type="GeneID" id="85224606"/>
<dbReference type="GO" id="GO:0016567">
    <property type="term" value="P:protein ubiquitination"/>
    <property type="evidence" value="ECO:0007669"/>
    <property type="project" value="TreeGrafter"/>
</dbReference>
<evidence type="ECO:0000256" key="1">
    <source>
        <dbReference type="ARBA" id="ARBA00022723"/>
    </source>
</evidence>
<proteinExistence type="predicted"/>
<gene>
    <name evidence="6" type="ORF">MJAP1_000957</name>
</gene>
<name>A0AAF0J9W1_9BASI</name>
<dbReference type="GO" id="GO:0008270">
    <property type="term" value="F:zinc ion binding"/>
    <property type="evidence" value="ECO:0007669"/>
    <property type="project" value="UniProtKB-KW"/>
</dbReference>
<feature type="region of interest" description="Disordered" evidence="4">
    <location>
        <begin position="14"/>
        <end position="48"/>
    </location>
</feature>
<dbReference type="GO" id="GO:0061630">
    <property type="term" value="F:ubiquitin protein ligase activity"/>
    <property type="evidence" value="ECO:0007669"/>
    <property type="project" value="UniProtKB-EC"/>
</dbReference>
<feature type="compositionally biased region" description="Polar residues" evidence="4">
    <location>
        <begin position="28"/>
        <end position="43"/>
    </location>
</feature>
<dbReference type="PANTHER" id="PTHR22996:SF0">
    <property type="entry name" value="RE60872P-RELATED"/>
    <property type="match status" value="1"/>
</dbReference>
<keyword evidence="2" id="KW-0863">Zinc-finger</keyword>
<dbReference type="InterPro" id="IPR001841">
    <property type="entry name" value="Znf_RING"/>
</dbReference>
<evidence type="ECO:0000256" key="3">
    <source>
        <dbReference type="ARBA" id="ARBA00022833"/>
    </source>
</evidence>
<dbReference type="Gene3D" id="3.30.40.10">
    <property type="entry name" value="Zinc/RING finger domain, C3HC4 (zinc finger)"/>
    <property type="match status" value="1"/>
</dbReference>
<sequence>MLSPRATLAMDLRGWGLSSPTHPGEPGNRSSVVSGVAQPQNEAVETAPETQEELVRLYGPDVGDHFADQPPAIHAPLPTSTIETWIERESAQRVSSLDLYVHLHRSTATLGGAPNATPSPATALAAPTLSLDPATRTALQLPGPTHTLAIACDCAAPRARLDLYVVGAHRTGAVGVPPVRSSGGAPHPVGWCISSCDVVHGFEMRVVLPLVLDGAWANDLDDGPIELALIIEALDEDGQALAEPNAQTMRFFAEPRDGTWRLRNGAQSIYISGFAMQLHQLFGMSAHQEHGAHPDESAGDASTAPMLADPDLGSDATECPICMTLAPTTVLLPCTHALCLECAVRVRDSVQKSRAHDRAHGRVPRLRYACPICRATIQSMLALSR</sequence>